<evidence type="ECO:0000259" key="1">
    <source>
        <dbReference type="Pfam" id="PF12728"/>
    </source>
</evidence>
<comment type="caution">
    <text evidence="2">The sequence shown here is derived from an EMBL/GenBank/DDBJ whole genome shotgun (WGS) entry which is preliminary data.</text>
</comment>
<evidence type="ECO:0000313" key="2">
    <source>
        <dbReference type="EMBL" id="MFC6090839.1"/>
    </source>
</evidence>
<feature type="domain" description="Helix-turn-helix" evidence="1">
    <location>
        <begin position="13"/>
        <end position="61"/>
    </location>
</feature>
<proteinExistence type="predicted"/>
<dbReference type="EMBL" id="JBHSQO010000014">
    <property type="protein sequence ID" value="MFC6090839.1"/>
    <property type="molecule type" value="Genomic_DNA"/>
</dbReference>
<dbReference type="Pfam" id="PF12728">
    <property type="entry name" value="HTH_17"/>
    <property type="match status" value="1"/>
</dbReference>
<dbReference type="InterPro" id="IPR009061">
    <property type="entry name" value="DNA-bd_dom_put_sf"/>
</dbReference>
<reference evidence="3" key="1">
    <citation type="journal article" date="2019" name="Int. J. Syst. Evol. Microbiol.">
        <title>The Global Catalogue of Microorganisms (GCM) 10K type strain sequencing project: providing services to taxonomists for standard genome sequencing and annotation.</title>
        <authorList>
            <consortium name="The Broad Institute Genomics Platform"/>
            <consortium name="The Broad Institute Genome Sequencing Center for Infectious Disease"/>
            <person name="Wu L."/>
            <person name="Ma J."/>
        </authorList>
    </citation>
    <scope>NUCLEOTIDE SEQUENCE [LARGE SCALE GENOMIC DNA]</scope>
    <source>
        <strain evidence="3">CGMCC 4.7246</strain>
    </source>
</reference>
<gene>
    <name evidence="2" type="ORF">ACFP3R_16285</name>
</gene>
<dbReference type="RefSeq" id="WP_380637040.1">
    <property type="nucleotide sequence ID" value="NZ_JBHSQO010000014.1"/>
</dbReference>
<organism evidence="2 3">
    <name type="scientific">Saccharothrix lopnurensis</name>
    <dbReference type="NCBI Taxonomy" id="1670621"/>
    <lineage>
        <taxon>Bacteria</taxon>
        <taxon>Bacillati</taxon>
        <taxon>Actinomycetota</taxon>
        <taxon>Actinomycetes</taxon>
        <taxon>Pseudonocardiales</taxon>
        <taxon>Pseudonocardiaceae</taxon>
        <taxon>Saccharothrix</taxon>
    </lineage>
</organism>
<dbReference type="InterPro" id="IPR041657">
    <property type="entry name" value="HTH_17"/>
</dbReference>
<keyword evidence="3" id="KW-1185">Reference proteome</keyword>
<dbReference type="Proteomes" id="UP001596220">
    <property type="component" value="Unassembled WGS sequence"/>
</dbReference>
<name>A0ABW1P777_9PSEU</name>
<evidence type="ECO:0000313" key="3">
    <source>
        <dbReference type="Proteomes" id="UP001596220"/>
    </source>
</evidence>
<protein>
    <submittedName>
        <fullName evidence="2">Helix-turn-helix domain-containing protein</fullName>
    </submittedName>
</protein>
<sequence length="69" mass="7772">MTAAQHELPALATPGQVSEYLGVPVGTLRNWRYRRTGPRFVKVENHVRYRRADVERYLAANTTETTGAA</sequence>
<accession>A0ABW1P777</accession>
<dbReference type="SUPFAM" id="SSF46955">
    <property type="entry name" value="Putative DNA-binding domain"/>
    <property type="match status" value="1"/>
</dbReference>